<dbReference type="SMART" id="SM00409">
    <property type="entry name" value="IG"/>
    <property type="match status" value="1"/>
</dbReference>
<dbReference type="Pfam" id="PF07686">
    <property type="entry name" value="V-set"/>
    <property type="match status" value="1"/>
</dbReference>
<dbReference type="InterPro" id="IPR013106">
    <property type="entry name" value="Ig_V-set"/>
</dbReference>
<evidence type="ECO:0000313" key="4">
    <source>
        <dbReference type="Ensembl" id="ENSELUP00000042570.1"/>
    </source>
</evidence>
<name>A0A3P9APB5_ESOLU</name>
<dbReference type="OrthoDB" id="8939957at2759"/>
<organism evidence="4 5">
    <name type="scientific">Esox lucius</name>
    <name type="common">Northern pike</name>
    <dbReference type="NCBI Taxonomy" id="8010"/>
    <lineage>
        <taxon>Eukaryota</taxon>
        <taxon>Metazoa</taxon>
        <taxon>Chordata</taxon>
        <taxon>Craniata</taxon>
        <taxon>Vertebrata</taxon>
        <taxon>Euteleostomi</taxon>
        <taxon>Actinopterygii</taxon>
        <taxon>Neopterygii</taxon>
        <taxon>Teleostei</taxon>
        <taxon>Protacanthopterygii</taxon>
        <taxon>Esociformes</taxon>
        <taxon>Esocidae</taxon>
        <taxon>Esox</taxon>
    </lineage>
</organism>
<dbReference type="SUPFAM" id="SSF48726">
    <property type="entry name" value="Immunoglobulin"/>
    <property type="match status" value="1"/>
</dbReference>
<accession>A0A3P9APB5</accession>
<dbReference type="InterPro" id="IPR003599">
    <property type="entry name" value="Ig_sub"/>
</dbReference>
<dbReference type="Proteomes" id="UP000265140">
    <property type="component" value="Chromosome 22"/>
</dbReference>
<feature type="chain" id="PRO_5017961214" description="Ig-like domain-containing protein" evidence="2">
    <location>
        <begin position="18"/>
        <end position="238"/>
    </location>
</feature>
<sequence>MSWMGACMICVIQFCFGAQDITVKCVEPGYNVTINCTFTTTIQFESDDVNWFIHRQAQPPVAILKSYNSMNIHPFCFISDCRQKYSLLPEHKLIIKNVTADDCAVYYCVKQYKGRSVFSNGTRLMTTGNLASENQSILTTNRADEHGALEKTSDFNTMWLKGLLIGSGVWIAFLTGLVSVLWKRAALQKTHDSHRTSDSPGGSDGLEYEVIQLPLPKRPRPDHSATTTYSEVRNLNPE</sequence>
<dbReference type="Gene3D" id="2.60.40.10">
    <property type="entry name" value="Immunoglobulins"/>
    <property type="match status" value="1"/>
</dbReference>
<feature type="compositionally biased region" description="Polar residues" evidence="1">
    <location>
        <begin position="224"/>
        <end position="238"/>
    </location>
</feature>
<protein>
    <recommendedName>
        <fullName evidence="3">Ig-like domain-containing protein</fullName>
    </recommendedName>
</protein>
<proteinExistence type="predicted"/>
<dbReference type="Bgee" id="ENSELUG00000023822">
    <property type="expression patterns" value="Expressed in stomach and 1 other cell type or tissue"/>
</dbReference>
<dbReference type="GeneID" id="109614917"/>
<reference evidence="4" key="3">
    <citation type="submission" date="2025-08" db="UniProtKB">
        <authorList>
            <consortium name="Ensembl"/>
        </authorList>
    </citation>
    <scope>IDENTIFICATION</scope>
</reference>
<reference evidence="4" key="4">
    <citation type="submission" date="2025-09" db="UniProtKB">
        <authorList>
            <consortium name="Ensembl"/>
        </authorList>
    </citation>
    <scope>IDENTIFICATION</scope>
</reference>
<dbReference type="Ensembl" id="ENSELUT00000036770.3">
    <property type="protein sequence ID" value="ENSELUP00000042570.1"/>
    <property type="gene ID" value="ENSELUG00000023822.3"/>
</dbReference>
<dbReference type="InterPro" id="IPR036179">
    <property type="entry name" value="Ig-like_dom_sf"/>
</dbReference>
<dbReference type="AlphaFoldDB" id="A0A3P9APB5"/>
<dbReference type="RefSeq" id="XP_019897815.1">
    <property type="nucleotide sequence ID" value="XM_020042256.2"/>
</dbReference>
<dbReference type="InterPro" id="IPR013783">
    <property type="entry name" value="Ig-like_fold"/>
</dbReference>
<evidence type="ECO:0000256" key="2">
    <source>
        <dbReference type="SAM" id="SignalP"/>
    </source>
</evidence>
<feature type="signal peptide" evidence="2">
    <location>
        <begin position="1"/>
        <end position="17"/>
    </location>
</feature>
<keyword evidence="5" id="KW-1185">Reference proteome</keyword>
<feature type="region of interest" description="Disordered" evidence="1">
    <location>
        <begin position="191"/>
        <end position="238"/>
    </location>
</feature>
<evidence type="ECO:0000259" key="3">
    <source>
        <dbReference type="PROSITE" id="PS50835"/>
    </source>
</evidence>
<reference evidence="5" key="1">
    <citation type="journal article" date="2014" name="PLoS ONE">
        <title>The genome and linkage map of the northern pike (Esox lucius): conserved synteny revealed between the salmonid sister group and the Neoteleostei.</title>
        <authorList>
            <person name="Rondeau E.B."/>
            <person name="Minkley D.R."/>
            <person name="Leong J.S."/>
            <person name="Messmer A.M."/>
            <person name="Jantzen J.R."/>
            <person name="von Schalburg K.R."/>
            <person name="Lemon C."/>
            <person name="Bird N.H."/>
            <person name="Koop B.F."/>
        </authorList>
    </citation>
    <scope>NUCLEOTIDE SEQUENCE</scope>
</reference>
<dbReference type="InterPro" id="IPR007110">
    <property type="entry name" value="Ig-like_dom"/>
</dbReference>
<feature type="domain" description="Ig-like" evidence="3">
    <location>
        <begin position="26"/>
        <end position="126"/>
    </location>
</feature>
<dbReference type="PROSITE" id="PS50835">
    <property type="entry name" value="IG_LIKE"/>
    <property type="match status" value="1"/>
</dbReference>
<dbReference type="GeneTree" id="ENSGT00990000204585"/>
<evidence type="ECO:0000313" key="5">
    <source>
        <dbReference type="Proteomes" id="UP000265140"/>
    </source>
</evidence>
<dbReference type="OMA" id="INCTFTT"/>
<dbReference type="KEGG" id="els:109614917"/>
<dbReference type="InParanoid" id="A0A3P9APB5"/>
<reference evidence="4" key="2">
    <citation type="submission" date="2020-02" db="EMBL/GenBank/DDBJ databases">
        <title>Esox lucius (northern pike) genome, fEsoLuc1, primary haplotype.</title>
        <authorList>
            <person name="Myers G."/>
            <person name="Karagic N."/>
            <person name="Meyer A."/>
            <person name="Pippel M."/>
            <person name="Reichard M."/>
            <person name="Winkler S."/>
            <person name="Tracey A."/>
            <person name="Sims Y."/>
            <person name="Howe K."/>
            <person name="Rhie A."/>
            <person name="Formenti G."/>
            <person name="Durbin R."/>
            <person name="Fedrigo O."/>
            <person name="Jarvis E.D."/>
        </authorList>
    </citation>
    <scope>NUCLEOTIDE SEQUENCE [LARGE SCALE GENOMIC DNA]</scope>
</reference>
<evidence type="ECO:0000256" key="1">
    <source>
        <dbReference type="SAM" id="MobiDB-lite"/>
    </source>
</evidence>
<dbReference type="CDD" id="cd00099">
    <property type="entry name" value="IgV"/>
    <property type="match status" value="1"/>
</dbReference>
<keyword evidence="2" id="KW-0732">Signal</keyword>